<sequence>NILITIKPYLALVSCEDIIRQHKSACLKISSLLAVKDKVWIGTSAGIICVLDSKSNQLEIVPNGHTGHVRFLTQMETLCARRLVISGGDGVEVYRTGPGMGTGIPTEGREDSTNHLLLWEISCE</sequence>
<reference evidence="3" key="1">
    <citation type="submission" date="2020-11" db="EMBL/GenBank/DDBJ databases">
        <authorList>
            <person name="Tran Van P."/>
        </authorList>
    </citation>
    <scope>NUCLEOTIDE SEQUENCE</scope>
</reference>
<proteinExistence type="predicted"/>
<protein>
    <recommendedName>
        <fullName evidence="2">LRRK2 beta-propeller domain-containing protein</fullName>
    </recommendedName>
</protein>
<dbReference type="GO" id="GO:0005085">
    <property type="term" value="F:guanyl-nucleotide exchange factor activity"/>
    <property type="evidence" value="ECO:0007669"/>
    <property type="project" value="UniProtKB-KW"/>
</dbReference>
<dbReference type="AlphaFoldDB" id="A0A7R9LS25"/>
<feature type="non-terminal residue" evidence="3">
    <location>
        <position position="1"/>
    </location>
</feature>
<dbReference type="GO" id="GO:0030036">
    <property type="term" value="P:actin cytoskeleton organization"/>
    <property type="evidence" value="ECO:0007669"/>
    <property type="project" value="TreeGrafter"/>
</dbReference>
<evidence type="ECO:0000313" key="4">
    <source>
        <dbReference type="Proteomes" id="UP000759131"/>
    </source>
</evidence>
<dbReference type="PANTHER" id="PTHR12877">
    <property type="entry name" value="RHO GUANINE NUCLEOTIDE EXCHANGE FACTOR"/>
    <property type="match status" value="1"/>
</dbReference>
<dbReference type="InterPro" id="IPR039919">
    <property type="entry name" value="ARHGEF10/ARHGEF17"/>
</dbReference>
<dbReference type="EMBL" id="CAJPIZ010037910">
    <property type="protein sequence ID" value="CAG2121200.1"/>
    <property type="molecule type" value="Genomic_DNA"/>
</dbReference>
<name>A0A7R9LS25_9ACAR</name>
<organism evidence="3">
    <name type="scientific">Medioppia subpectinata</name>
    <dbReference type="NCBI Taxonomy" id="1979941"/>
    <lineage>
        <taxon>Eukaryota</taxon>
        <taxon>Metazoa</taxon>
        <taxon>Ecdysozoa</taxon>
        <taxon>Arthropoda</taxon>
        <taxon>Chelicerata</taxon>
        <taxon>Arachnida</taxon>
        <taxon>Acari</taxon>
        <taxon>Acariformes</taxon>
        <taxon>Sarcoptiformes</taxon>
        <taxon>Oribatida</taxon>
        <taxon>Brachypylina</taxon>
        <taxon>Oppioidea</taxon>
        <taxon>Oppiidae</taxon>
        <taxon>Medioppia</taxon>
    </lineage>
</organism>
<dbReference type="Proteomes" id="UP000759131">
    <property type="component" value="Unassembled WGS sequence"/>
</dbReference>
<dbReference type="Pfam" id="PF23748">
    <property type="entry name" value="Beta-prop_LRRK2"/>
    <property type="match status" value="1"/>
</dbReference>
<feature type="non-terminal residue" evidence="3">
    <location>
        <position position="124"/>
    </location>
</feature>
<dbReference type="EMBL" id="OC892485">
    <property type="protein sequence ID" value="CAD7646795.1"/>
    <property type="molecule type" value="Genomic_DNA"/>
</dbReference>
<keyword evidence="4" id="KW-1185">Reference proteome</keyword>
<keyword evidence="1" id="KW-0344">Guanine-nucleotide releasing factor</keyword>
<dbReference type="OrthoDB" id="6422170at2759"/>
<feature type="domain" description="LRRK2 beta-propeller" evidence="2">
    <location>
        <begin position="20"/>
        <end position="91"/>
    </location>
</feature>
<evidence type="ECO:0000256" key="1">
    <source>
        <dbReference type="ARBA" id="ARBA00022658"/>
    </source>
</evidence>
<dbReference type="InterPro" id="IPR056602">
    <property type="entry name" value="Beta-prop_LRRK2"/>
</dbReference>
<gene>
    <name evidence="3" type="ORF">OSB1V03_LOCUS21146</name>
</gene>
<evidence type="ECO:0000313" key="3">
    <source>
        <dbReference type="EMBL" id="CAD7646795.1"/>
    </source>
</evidence>
<dbReference type="PANTHER" id="PTHR12877:SF15">
    <property type="entry name" value="RHO GUANINE NUCLEOTIDE EXCHANGE FACTOR 17"/>
    <property type="match status" value="1"/>
</dbReference>
<evidence type="ECO:0000259" key="2">
    <source>
        <dbReference type="Pfam" id="PF23748"/>
    </source>
</evidence>
<accession>A0A7R9LS25</accession>